<comment type="subcellular location">
    <subcellularLocation>
        <location evidence="1">Cell membrane</location>
        <topology evidence="1">Single-pass membrane protein</topology>
    </subcellularLocation>
</comment>
<evidence type="ECO:0000256" key="3">
    <source>
        <dbReference type="ARBA" id="ARBA00022475"/>
    </source>
</evidence>
<dbReference type="OrthoDB" id="9809186at2"/>
<evidence type="ECO:0000313" key="11">
    <source>
        <dbReference type="Proteomes" id="UP000190667"/>
    </source>
</evidence>
<reference evidence="10 11" key="1">
    <citation type="submission" date="2016-12" db="EMBL/GenBank/DDBJ databases">
        <title>Izhakiella australiana sp. nov. of genus Izhakiella isolated from Australian desert.</title>
        <authorList>
            <person name="Ji M."/>
        </authorList>
    </citation>
    <scope>NUCLEOTIDE SEQUENCE [LARGE SCALE GENOMIC DNA]</scope>
    <source>
        <strain evidence="10 11">D4N98</strain>
    </source>
</reference>
<keyword evidence="4 8" id="KW-0812">Transmembrane</keyword>
<dbReference type="AlphaFoldDB" id="A0A1S8YJ81"/>
<dbReference type="Pfam" id="PF00691">
    <property type="entry name" value="OmpA"/>
    <property type="match status" value="1"/>
</dbReference>
<dbReference type="SUPFAM" id="SSF103088">
    <property type="entry name" value="OmpA-like"/>
    <property type="match status" value="1"/>
</dbReference>
<accession>A0A1S8YJ81</accession>
<dbReference type="STRING" id="1926881.BTJ39_16935"/>
<evidence type="ECO:0000256" key="5">
    <source>
        <dbReference type="ARBA" id="ARBA00022989"/>
    </source>
</evidence>
<dbReference type="InterPro" id="IPR025713">
    <property type="entry name" value="MotB-like_N_dom"/>
</dbReference>
<keyword evidence="3" id="KW-1003">Cell membrane</keyword>
<sequence length="319" mass="34776">MSKHSASTTIIRRSGRKAAHSAHRGGWKVAFADFTLAMMALFMVLWIVATVSEEGRHAIAAELQGEGATALSSRSFNPLHMHGEPGDMSTRDLSANFSPAVTAKSVSLTLEAIKIFKMSGESRENDASKRMANNSVTVFNHSNNELIDLQNKVSAILQSSDAQGNVTLESLPQGLRILIQDSSQRMMFPRGSAVMTPFFQRLLTELAPVFNRLENHILISGHTDAAQYNDNAAYDNWNLSTDRALAAQRVLKQAGLANGQIIQVSGMADSMLLDNDNPQADLNRRIEIMVLTKKASDSLYDLLGHNGQKVVQAAASKLK</sequence>
<dbReference type="RefSeq" id="WP_078003871.1">
    <property type="nucleotide sequence ID" value="NZ_MRUL01000013.1"/>
</dbReference>
<dbReference type="Pfam" id="PF13677">
    <property type="entry name" value="MotB_plug"/>
    <property type="match status" value="1"/>
</dbReference>
<evidence type="ECO:0000256" key="2">
    <source>
        <dbReference type="ARBA" id="ARBA00008914"/>
    </source>
</evidence>
<dbReference type="PROSITE" id="PS51123">
    <property type="entry name" value="OMPA_2"/>
    <property type="match status" value="1"/>
</dbReference>
<keyword evidence="5 8" id="KW-1133">Transmembrane helix</keyword>
<evidence type="ECO:0000313" key="10">
    <source>
        <dbReference type="EMBL" id="OON38773.1"/>
    </source>
</evidence>
<feature type="transmembrane region" description="Helical" evidence="8">
    <location>
        <begin position="29"/>
        <end position="49"/>
    </location>
</feature>
<comment type="caution">
    <text evidence="10">The sequence shown here is derived from an EMBL/GenBank/DDBJ whole genome shotgun (WGS) entry which is preliminary data.</text>
</comment>
<evidence type="ECO:0000256" key="6">
    <source>
        <dbReference type="ARBA" id="ARBA00023136"/>
    </source>
</evidence>
<dbReference type="GO" id="GO:0005886">
    <property type="term" value="C:plasma membrane"/>
    <property type="evidence" value="ECO:0007669"/>
    <property type="project" value="UniProtKB-SubCell"/>
</dbReference>
<organism evidence="10 11">
    <name type="scientific">Izhakiella australiensis</name>
    <dbReference type="NCBI Taxonomy" id="1926881"/>
    <lineage>
        <taxon>Bacteria</taxon>
        <taxon>Pseudomonadati</taxon>
        <taxon>Pseudomonadota</taxon>
        <taxon>Gammaproteobacteria</taxon>
        <taxon>Enterobacterales</taxon>
        <taxon>Erwiniaceae</taxon>
        <taxon>Izhakiella</taxon>
    </lineage>
</organism>
<evidence type="ECO:0000256" key="8">
    <source>
        <dbReference type="SAM" id="Phobius"/>
    </source>
</evidence>
<proteinExistence type="inferred from homology"/>
<dbReference type="EMBL" id="MRUL01000013">
    <property type="protein sequence ID" value="OON38773.1"/>
    <property type="molecule type" value="Genomic_DNA"/>
</dbReference>
<dbReference type="InterPro" id="IPR050330">
    <property type="entry name" value="Bact_OuterMem_StrucFunc"/>
</dbReference>
<keyword evidence="6 7" id="KW-0472">Membrane</keyword>
<name>A0A1S8YJ81_9GAMM</name>
<feature type="domain" description="OmpA-like" evidence="9">
    <location>
        <begin position="175"/>
        <end position="294"/>
    </location>
</feature>
<comment type="similarity">
    <text evidence="2">Belongs to the MotB family.</text>
</comment>
<dbReference type="PANTHER" id="PTHR30329:SF21">
    <property type="entry name" value="LIPOPROTEIN YIAD-RELATED"/>
    <property type="match status" value="1"/>
</dbReference>
<gene>
    <name evidence="10" type="ORF">BTJ39_16935</name>
</gene>
<dbReference type="CDD" id="cd07185">
    <property type="entry name" value="OmpA_C-like"/>
    <property type="match status" value="1"/>
</dbReference>
<evidence type="ECO:0000256" key="7">
    <source>
        <dbReference type="PROSITE-ProRule" id="PRU00473"/>
    </source>
</evidence>
<dbReference type="InterPro" id="IPR036737">
    <property type="entry name" value="OmpA-like_sf"/>
</dbReference>
<evidence type="ECO:0000259" key="9">
    <source>
        <dbReference type="PROSITE" id="PS51123"/>
    </source>
</evidence>
<dbReference type="Gene3D" id="3.30.1330.60">
    <property type="entry name" value="OmpA-like domain"/>
    <property type="match status" value="1"/>
</dbReference>
<evidence type="ECO:0000256" key="1">
    <source>
        <dbReference type="ARBA" id="ARBA00004162"/>
    </source>
</evidence>
<keyword evidence="11" id="KW-1185">Reference proteome</keyword>
<dbReference type="PANTHER" id="PTHR30329">
    <property type="entry name" value="STATOR ELEMENT OF FLAGELLAR MOTOR COMPLEX"/>
    <property type="match status" value="1"/>
</dbReference>
<evidence type="ECO:0000256" key="4">
    <source>
        <dbReference type="ARBA" id="ARBA00022692"/>
    </source>
</evidence>
<dbReference type="InterPro" id="IPR006665">
    <property type="entry name" value="OmpA-like"/>
</dbReference>
<dbReference type="Proteomes" id="UP000190667">
    <property type="component" value="Unassembled WGS sequence"/>
</dbReference>
<protein>
    <recommendedName>
        <fullName evidence="9">OmpA-like domain-containing protein</fullName>
    </recommendedName>
</protein>